<gene>
    <name evidence="1" type="ORF">AGERDE_LOCUS7440</name>
</gene>
<evidence type="ECO:0000313" key="1">
    <source>
        <dbReference type="EMBL" id="CAG8566937.1"/>
    </source>
</evidence>
<dbReference type="EMBL" id="CAJVPL010001359">
    <property type="protein sequence ID" value="CAG8566937.1"/>
    <property type="molecule type" value="Genomic_DNA"/>
</dbReference>
<sequence length="102" mass="12531">MVKCLHVWKARGHHLNIRWILECIKEEGYMFTRLIENASKEDKYEITRLSYRNFVLMRDIMVQHEDVYNGWCRDKGIKENEIWYGLLYICRNNGRVKYELDE</sequence>
<comment type="caution">
    <text evidence="1">The sequence shown here is derived from an EMBL/GenBank/DDBJ whole genome shotgun (WGS) entry which is preliminary data.</text>
</comment>
<organism evidence="1 2">
    <name type="scientific">Ambispora gerdemannii</name>
    <dbReference type="NCBI Taxonomy" id="144530"/>
    <lineage>
        <taxon>Eukaryota</taxon>
        <taxon>Fungi</taxon>
        <taxon>Fungi incertae sedis</taxon>
        <taxon>Mucoromycota</taxon>
        <taxon>Glomeromycotina</taxon>
        <taxon>Glomeromycetes</taxon>
        <taxon>Archaeosporales</taxon>
        <taxon>Ambisporaceae</taxon>
        <taxon>Ambispora</taxon>
    </lineage>
</organism>
<reference evidence="1" key="1">
    <citation type="submission" date="2021-06" db="EMBL/GenBank/DDBJ databases">
        <authorList>
            <person name="Kallberg Y."/>
            <person name="Tangrot J."/>
            <person name="Rosling A."/>
        </authorList>
    </citation>
    <scope>NUCLEOTIDE SEQUENCE</scope>
    <source>
        <strain evidence="1">MT106</strain>
    </source>
</reference>
<accession>A0A9N9BKL2</accession>
<keyword evidence="2" id="KW-1185">Reference proteome</keyword>
<dbReference type="Proteomes" id="UP000789831">
    <property type="component" value="Unassembled WGS sequence"/>
</dbReference>
<name>A0A9N9BKL2_9GLOM</name>
<feature type="non-terminal residue" evidence="1">
    <location>
        <position position="102"/>
    </location>
</feature>
<evidence type="ECO:0000313" key="2">
    <source>
        <dbReference type="Proteomes" id="UP000789831"/>
    </source>
</evidence>
<dbReference type="AlphaFoldDB" id="A0A9N9BKL2"/>
<protein>
    <submittedName>
        <fullName evidence="1">5845_t:CDS:1</fullName>
    </submittedName>
</protein>
<proteinExistence type="predicted"/>